<dbReference type="InterPro" id="IPR041856">
    <property type="entry name" value="NAD+_synth_C"/>
</dbReference>
<protein>
    <recommendedName>
        <fullName evidence="7 8">Glutamine-dependent NAD(+) synthetase</fullName>
        <ecNumber evidence="7 8">6.3.5.1</ecNumber>
    </recommendedName>
    <alternativeName>
        <fullName evidence="7 8">NAD(+) synthase [glutamine-hydrolyzing]</fullName>
    </alternativeName>
</protein>
<evidence type="ECO:0000256" key="6">
    <source>
        <dbReference type="ARBA" id="ARBA00023027"/>
    </source>
</evidence>
<dbReference type="PIRSF" id="PIRSF006630">
    <property type="entry name" value="NADS_GAT"/>
    <property type="match status" value="1"/>
</dbReference>
<dbReference type="Proteomes" id="UP000255523">
    <property type="component" value="Unassembled WGS sequence"/>
</dbReference>
<dbReference type="SUPFAM" id="SSF56317">
    <property type="entry name" value="Carbon-nitrogen hydrolase"/>
    <property type="match status" value="1"/>
</dbReference>
<comment type="catalytic activity">
    <reaction evidence="7 8">
        <text>deamido-NAD(+) + L-glutamine + ATP + H2O = L-glutamate + AMP + diphosphate + NAD(+) + H(+)</text>
        <dbReference type="Rhea" id="RHEA:24384"/>
        <dbReference type="ChEBI" id="CHEBI:15377"/>
        <dbReference type="ChEBI" id="CHEBI:15378"/>
        <dbReference type="ChEBI" id="CHEBI:29985"/>
        <dbReference type="ChEBI" id="CHEBI:30616"/>
        <dbReference type="ChEBI" id="CHEBI:33019"/>
        <dbReference type="ChEBI" id="CHEBI:57540"/>
        <dbReference type="ChEBI" id="CHEBI:58359"/>
        <dbReference type="ChEBI" id="CHEBI:58437"/>
        <dbReference type="ChEBI" id="CHEBI:456215"/>
        <dbReference type="EC" id="6.3.5.1"/>
    </reaction>
</comment>
<feature type="binding site" evidence="7">
    <location>
        <begin position="352"/>
        <end position="359"/>
    </location>
    <ligand>
        <name>ATP</name>
        <dbReference type="ChEBI" id="CHEBI:30616"/>
    </ligand>
</feature>
<keyword evidence="6 7" id="KW-0520">NAD</keyword>
<dbReference type="CDD" id="cd00553">
    <property type="entry name" value="NAD_synthase"/>
    <property type="match status" value="1"/>
</dbReference>
<dbReference type="GO" id="GO:0003952">
    <property type="term" value="F:NAD+ synthase (glutamine-hydrolyzing) activity"/>
    <property type="evidence" value="ECO:0007669"/>
    <property type="project" value="UniProtKB-UniRule"/>
</dbReference>
<reference evidence="11 12" key="1">
    <citation type="submission" date="2018-06" db="EMBL/GenBank/DDBJ databases">
        <authorList>
            <consortium name="Pathogen Informatics"/>
            <person name="Doyle S."/>
        </authorList>
    </citation>
    <scope>NUCLEOTIDE SEQUENCE [LARGE SCALE GENOMIC DNA]</scope>
    <source>
        <strain evidence="11 12">NCTC11087</strain>
    </source>
</reference>
<dbReference type="OrthoDB" id="9803818at2"/>
<dbReference type="InterPro" id="IPR014445">
    <property type="entry name" value="Gln-dep_NAD_synthase"/>
</dbReference>
<dbReference type="Pfam" id="PF02540">
    <property type="entry name" value="NAD_synthase"/>
    <property type="match status" value="1"/>
</dbReference>
<comment type="similarity">
    <text evidence="2 7 8">In the C-terminal section; belongs to the NAD synthetase family.</text>
</comment>
<accession>A0A380LJR3</accession>
<dbReference type="RefSeq" id="WP_022789667.1">
    <property type="nucleotide sequence ID" value="NZ_UHFX01000003.1"/>
</dbReference>
<dbReference type="Gene3D" id="3.40.50.620">
    <property type="entry name" value="HUPs"/>
    <property type="match status" value="1"/>
</dbReference>
<evidence type="ECO:0000256" key="4">
    <source>
        <dbReference type="ARBA" id="ARBA00022741"/>
    </source>
</evidence>
<dbReference type="GO" id="GO:0004359">
    <property type="term" value="F:glutaminase activity"/>
    <property type="evidence" value="ECO:0007669"/>
    <property type="project" value="InterPro"/>
</dbReference>
<name>A0A380LJR3_9FIRM</name>
<dbReference type="HAMAP" id="MF_02090">
    <property type="entry name" value="NadE_glutamine_dep"/>
    <property type="match status" value="1"/>
</dbReference>
<dbReference type="GO" id="GO:0005737">
    <property type="term" value="C:cytoplasm"/>
    <property type="evidence" value="ECO:0007669"/>
    <property type="project" value="InterPro"/>
</dbReference>
<feature type="active site" description="Proton acceptor; for glutaminase activity" evidence="7">
    <location>
        <position position="46"/>
    </location>
</feature>
<dbReference type="AlphaFoldDB" id="A0A380LJR3"/>
<gene>
    <name evidence="7 11" type="primary">nadE</name>
    <name evidence="11" type="ORF">NCTC11087_00349</name>
</gene>
<evidence type="ECO:0000256" key="5">
    <source>
        <dbReference type="ARBA" id="ARBA00022840"/>
    </source>
</evidence>
<dbReference type="InterPro" id="IPR003694">
    <property type="entry name" value="NAD_synthase"/>
</dbReference>
<dbReference type="PANTHER" id="PTHR23090:SF9">
    <property type="entry name" value="GLUTAMINE-DEPENDENT NAD(+) SYNTHETASE"/>
    <property type="match status" value="1"/>
</dbReference>
<dbReference type="PANTHER" id="PTHR23090">
    <property type="entry name" value="NH 3 /GLUTAMINE-DEPENDENT NAD + SYNTHETASE"/>
    <property type="match status" value="1"/>
</dbReference>
<dbReference type="NCBIfam" id="NF002730">
    <property type="entry name" value="PRK02628.1"/>
    <property type="match status" value="1"/>
</dbReference>
<dbReference type="InterPro" id="IPR014729">
    <property type="entry name" value="Rossmann-like_a/b/a_fold"/>
</dbReference>
<dbReference type="GO" id="GO:0005524">
    <property type="term" value="F:ATP binding"/>
    <property type="evidence" value="ECO:0007669"/>
    <property type="project" value="UniProtKB-UniRule"/>
</dbReference>
<dbReference type="PROSITE" id="PS50263">
    <property type="entry name" value="CN_HYDROLASE"/>
    <property type="match status" value="1"/>
</dbReference>
<dbReference type="SUPFAM" id="SSF52402">
    <property type="entry name" value="Adenine nucleotide alpha hydrolases-like"/>
    <property type="match status" value="1"/>
</dbReference>
<dbReference type="NCBIfam" id="TIGR00552">
    <property type="entry name" value="nadE"/>
    <property type="match status" value="1"/>
</dbReference>
<evidence type="ECO:0000313" key="12">
    <source>
        <dbReference type="Proteomes" id="UP000255523"/>
    </source>
</evidence>
<dbReference type="GeneID" id="77461340"/>
<feature type="binding site" evidence="7">
    <location>
        <position position="467"/>
    </location>
    <ligand>
        <name>deamido-NAD(+)</name>
        <dbReference type="ChEBI" id="CHEBI:58437"/>
        <note>ligand shared between two neighboring subunits</note>
    </ligand>
</feature>
<keyword evidence="12" id="KW-1185">Reference proteome</keyword>
<dbReference type="Pfam" id="PF00795">
    <property type="entry name" value="CN_hydrolase"/>
    <property type="match status" value="1"/>
</dbReference>
<dbReference type="InterPro" id="IPR003010">
    <property type="entry name" value="C-N_Hydrolase"/>
</dbReference>
<feature type="binding site" evidence="7">
    <location>
        <begin position="472"/>
        <end position="475"/>
    </location>
    <ligand>
        <name>deamido-NAD(+)</name>
        <dbReference type="ChEBI" id="CHEBI:58437"/>
        <note>ligand shared between two neighboring subunits</note>
    </ligand>
</feature>
<keyword evidence="4 7" id="KW-0547">Nucleotide-binding</keyword>
<evidence type="ECO:0000259" key="10">
    <source>
        <dbReference type="PROSITE" id="PS50263"/>
    </source>
</evidence>
<keyword evidence="3 7" id="KW-0436">Ligase</keyword>
<organism evidence="11 12">
    <name type="scientific">Faecalicoccus pleomorphus</name>
    <dbReference type="NCBI Taxonomy" id="1323"/>
    <lineage>
        <taxon>Bacteria</taxon>
        <taxon>Bacillati</taxon>
        <taxon>Bacillota</taxon>
        <taxon>Erysipelotrichia</taxon>
        <taxon>Erysipelotrichales</taxon>
        <taxon>Erysipelotrichaceae</taxon>
        <taxon>Faecalicoccus</taxon>
    </lineage>
</organism>
<dbReference type="GO" id="GO:0009435">
    <property type="term" value="P:NAD+ biosynthetic process"/>
    <property type="evidence" value="ECO:0007669"/>
    <property type="project" value="UniProtKB-UniRule"/>
</dbReference>
<feature type="binding site" evidence="7">
    <location>
        <position position="462"/>
    </location>
    <ligand>
        <name>ATP</name>
        <dbReference type="ChEBI" id="CHEBI:30616"/>
    </ligand>
</feature>
<dbReference type="CDD" id="cd07570">
    <property type="entry name" value="GAT_Gln-NAD-synth"/>
    <property type="match status" value="1"/>
</dbReference>
<dbReference type="EMBL" id="UHFX01000003">
    <property type="protein sequence ID" value="SUO03487.1"/>
    <property type="molecule type" value="Genomic_DNA"/>
</dbReference>
<feature type="binding site" evidence="7">
    <location>
        <position position="203"/>
    </location>
    <ligand>
        <name>L-glutamine</name>
        <dbReference type="ChEBI" id="CHEBI:58359"/>
    </ligand>
</feature>
<proteinExistence type="inferred from homology"/>
<evidence type="ECO:0000256" key="7">
    <source>
        <dbReference type="HAMAP-Rule" id="MF_02090"/>
    </source>
</evidence>
<feature type="binding site" evidence="7">
    <location>
        <position position="120"/>
    </location>
    <ligand>
        <name>L-glutamine</name>
        <dbReference type="ChEBI" id="CHEBI:58359"/>
    </ligand>
</feature>
<comment type="similarity">
    <text evidence="9">Belongs to the NAD synthetase family.</text>
</comment>
<feature type="binding site" evidence="7">
    <location>
        <position position="197"/>
    </location>
    <ligand>
        <name>L-glutamine</name>
        <dbReference type="ChEBI" id="CHEBI:58359"/>
    </ligand>
</feature>
<keyword evidence="11" id="KW-0378">Hydrolase</keyword>
<dbReference type="UniPathway" id="UPA00253">
    <property type="reaction ID" value="UER00334"/>
</dbReference>
<sequence length="644" mass="72223">MKRFQYYKVAACSPSVAIGDPQANVRSILTVLKQLPADTQCAVFPELCISGYTCQDLFYEDLLLRESKSALEELVQNIPDNQVVIVGLPLAIDDKLYNCAAVCFNQEVLGIYVKTYVPMYNEYYEKRWFSSAKDLKKNATIHLCGKEVPVSNQIVFKDKTTAACIGVEICEDLWVTIPVSSRLALAGANILCNCSASNEIIAKQSYRKDLVVHQSAACYSGYVYASAGPDESSSDLVFSGHNLIAENGSLLAEKTMQDTSEFIIGEIDLQHLLHDRMHFKTSMEEKEESTLVISFASKPIDTIDLKRTIDAYPFVPKQMEQRMERCQDILRIQAQGLATRLKKIHGNSVVIGISGGLDSTLALLVCHEAFKICQLDPAGIHAVTMPGFGTTDRTKNNSHTLMQLLQVSREEISIADAVYQHFKDIGHDINQHDITYENSQARERTQILMDLANKYNGFVIGTGDLSELALGWCTYNGDHMSMYAVNASVPKTLVRYIVESFALKAKKEGNQALCDVLMDICDTPVSPELLPPDEKGNIQQKTEEVLGSYDLHDFFLYHMLRFHEEPQKIYALCLTAFPSIKKETIQKALQTFYSRFFAQQFKRNCMPDGVKVGSICFSPRGDWRMPSDASRNLWLSQTKAIQND</sequence>
<evidence type="ECO:0000256" key="3">
    <source>
        <dbReference type="ARBA" id="ARBA00022598"/>
    </source>
</evidence>
<feature type="active site" description="Nucleophile; for glutaminase activity" evidence="7">
    <location>
        <position position="170"/>
    </location>
</feature>
<dbReference type="InterPro" id="IPR022310">
    <property type="entry name" value="NAD/GMP_synthase"/>
</dbReference>
<dbReference type="GO" id="GO:0008795">
    <property type="term" value="F:NAD+ synthase activity"/>
    <property type="evidence" value="ECO:0007669"/>
    <property type="project" value="UniProtKB-UniRule"/>
</dbReference>
<feature type="binding site" evidence="7">
    <location>
        <position position="602"/>
    </location>
    <ligand>
        <name>deamido-NAD(+)</name>
        <dbReference type="ChEBI" id="CHEBI:58437"/>
        <note>ligand shared between two neighboring subunits</note>
    </ligand>
</feature>
<keyword evidence="5 7" id="KW-0067">ATP-binding</keyword>
<evidence type="ECO:0000256" key="2">
    <source>
        <dbReference type="ARBA" id="ARBA00007145"/>
    </source>
</evidence>
<comment type="function">
    <text evidence="7">Catalyzes the ATP-dependent amidation of deamido-NAD to form NAD. Uses L-glutamine as a nitrogen source.</text>
</comment>
<evidence type="ECO:0000256" key="1">
    <source>
        <dbReference type="ARBA" id="ARBA00005188"/>
    </source>
</evidence>
<evidence type="ECO:0000313" key="11">
    <source>
        <dbReference type="EMBL" id="SUO03487.1"/>
    </source>
</evidence>
<evidence type="ECO:0000256" key="8">
    <source>
        <dbReference type="PIRNR" id="PIRNR006630"/>
    </source>
</evidence>
<dbReference type="Gene3D" id="3.60.110.10">
    <property type="entry name" value="Carbon-nitrogen hydrolase"/>
    <property type="match status" value="1"/>
</dbReference>
<dbReference type="Gene3D" id="1.10.10.1140">
    <property type="entry name" value="Glutamine-dependent NAD+ synthetase, C-terminal domain"/>
    <property type="match status" value="1"/>
</dbReference>
<feature type="active site" description="For glutaminase activity" evidence="7">
    <location>
        <position position="114"/>
    </location>
</feature>
<evidence type="ECO:0000256" key="9">
    <source>
        <dbReference type="RuleBase" id="RU003811"/>
    </source>
</evidence>
<feature type="binding site" evidence="7">
    <location>
        <position position="438"/>
    </location>
    <ligand>
        <name>deamido-NAD(+)</name>
        <dbReference type="ChEBI" id="CHEBI:58437"/>
        <note>ligand shared between two neighboring subunits</note>
    </ligand>
</feature>
<dbReference type="InterPro" id="IPR036526">
    <property type="entry name" value="C-N_Hydrolase_sf"/>
</dbReference>
<comment type="pathway">
    <text evidence="1 7 8">Cofactor biosynthesis; NAD(+) biosynthesis; NAD(+) from deamido-NAD(+) (L-Gln route): step 1/1.</text>
</comment>
<dbReference type="EC" id="6.3.5.1" evidence="7 8"/>
<feature type="domain" description="CN hydrolase" evidence="10">
    <location>
        <begin position="7"/>
        <end position="269"/>
    </location>
</feature>